<dbReference type="InterPro" id="IPR017946">
    <property type="entry name" value="PLC-like_Pdiesterase_TIM-brl"/>
</dbReference>
<dbReference type="PANTHER" id="PTHR46211:SF14">
    <property type="entry name" value="GLYCEROPHOSPHODIESTER PHOSPHODIESTERASE"/>
    <property type="match status" value="1"/>
</dbReference>
<dbReference type="CDD" id="cd08556">
    <property type="entry name" value="GDPD"/>
    <property type="match status" value="1"/>
</dbReference>
<evidence type="ECO:0000313" key="2">
    <source>
        <dbReference type="EMBL" id="BAF54441.1"/>
    </source>
</evidence>
<organism evidence="2">
    <name type="scientific">Corynebacterium glutamicum (strain R)</name>
    <dbReference type="NCBI Taxonomy" id="340322"/>
    <lineage>
        <taxon>Bacteria</taxon>
        <taxon>Bacillati</taxon>
        <taxon>Actinomycetota</taxon>
        <taxon>Actinomycetes</taxon>
        <taxon>Mycobacteriales</taxon>
        <taxon>Corynebacteriaceae</taxon>
        <taxon>Corynebacterium</taxon>
    </lineage>
</organism>
<dbReference type="PANTHER" id="PTHR46211">
    <property type="entry name" value="GLYCEROPHOSPHORYL DIESTER PHOSPHODIESTERASE"/>
    <property type="match status" value="1"/>
</dbReference>
<dbReference type="Proteomes" id="UP000006698">
    <property type="component" value="Chromosome"/>
</dbReference>
<dbReference type="Pfam" id="PF03009">
    <property type="entry name" value="GDPD"/>
    <property type="match status" value="1"/>
</dbReference>
<feature type="domain" description="GP-PDE" evidence="1">
    <location>
        <begin position="5"/>
        <end position="232"/>
    </location>
</feature>
<evidence type="ECO:0000259" key="1">
    <source>
        <dbReference type="PROSITE" id="PS51704"/>
    </source>
</evidence>
<dbReference type="SUPFAM" id="SSF51695">
    <property type="entry name" value="PLC-like phosphodiesterases"/>
    <property type="match status" value="1"/>
</dbReference>
<dbReference type="KEGG" id="cgt:cgR_1450"/>
<dbReference type="GO" id="GO:0008081">
    <property type="term" value="F:phosphoric diester hydrolase activity"/>
    <property type="evidence" value="ECO:0007669"/>
    <property type="project" value="InterPro"/>
</dbReference>
<dbReference type="PROSITE" id="PS51704">
    <property type="entry name" value="GP_PDE"/>
    <property type="match status" value="1"/>
</dbReference>
<sequence length="239" mass="25904">MYKNMRIVAHRGAEDLHLENTMAAFQAAPPADAFELDIHATADNQVVVIHDRTAARVAAPDSLHRDTPVARLSAAQIKEITLIDGSPVPTLEEVLLQTSLPIQVEIKSAGAVPAAAALLQKYPEHLERLLFISFIDAALVEIVDRLPEARVGILRDASMDDLRILDYIPLKNVGAILPSWKALNVASIADLHAKGIKVGCWTIRDENAFGIAQQAGVDYATVSDPSRFLAPSPAGELQW</sequence>
<reference evidence="2" key="1">
    <citation type="journal article" date="2007" name="Microbiology">
        <title>Comparative analysis of the Corynebacterium glutamicum group and complete genome sequence of strain R.</title>
        <authorList>
            <person name="Yukawa H."/>
            <person name="Omumasaba C.A."/>
            <person name="Nonaka H."/>
            <person name="Kos P."/>
            <person name="Okai N."/>
            <person name="Suzuki N."/>
            <person name="Suda M."/>
            <person name="Tsuge Y."/>
            <person name="Watanabe J."/>
            <person name="Ikeda Y."/>
            <person name="Vertes A.A."/>
            <person name="Inui M."/>
        </authorList>
    </citation>
    <scope>NUCLEOTIDE SEQUENCE</scope>
    <source>
        <strain evidence="2">R</strain>
    </source>
</reference>
<dbReference type="AlphaFoldDB" id="A0AB72VAS9"/>
<proteinExistence type="predicted"/>
<gene>
    <name evidence="2" type="ordered locus">cgR_1450</name>
</gene>
<dbReference type="InterPro" id="IPR030395">
    <property type="entry name" value="GP_PDE_dom"/>
</dbReference>
<accession>A0AB72VAS9</accession>
<dbReference type="GO" id="GO:0006629">
    <property type="term" value="P:lipid metabolic process"/>
    <property type="evidence" value="ECO:0007669"/>
    <property type="project" value="InterPro"/>
</dbReference>
<dbReference type="Gene3D" id="3.20.20.190">
    <property type="entry name" value="Phosphatidylinositol (PI) phosphodiesterase"/>
    <property type="match status" value="1"/>
</dbReference>
<dbReference type="EMBL" id="AP009044">
    <property type="protein sequence ID" value="BAF54441.1"/>
    <property type="molecule type" value="Genomic_DNA"/>
</dbReference>
<name>A0AB72VAS9_CORGB</name>
<protein>
    <recommendedName>
        <fullName evidence="1">GP-PDE domain-containing protein</fullName>
    </recommendedName>
</protein>